<keyword evidence="3 5" id="KW-1133">Transmembrane helix</keyword>
<keyword evidence="10" id="KW-1185">Reference proteome</keyword>
<organism evidence="7 9">
    <name type="scientific">Brevibacillus composti</name>
    <dbReference type="NCBI Taxonomy" id="2796470"/>
    <lineage>
        <taxon>Bacteria</taxon>
        <taxon>Bacillati</taxon>
        <taxon>Bacillota</taxon>
        <taxon>Bacilli</taxon>
        <taxon>Bacillales</taxon>
        <taxon>Paenibacillaceae</taxon>
        <taxon>Brevibacillus</taxon>
    </lineage>
</organism>
<reference evidence="8" key="2">
    <citation type="submission" date="2021-04" db="EMBL/GenBank/DDBJ databases">
        <title>Brevibacillus composti FJAT-54423, complete genome.</title>
        <authorList>
            <person name="Tang R."/>
        </authorList>
    </citation>
    <scope>NUCLEOTIDE SEQUENCE</scope>
    <source>
        <strain evidence="8">FJAT-54424</strain>
    </source>
</reference>
<dbReference type="GO" id="GO:0016020">
    <property type="term" value="C:membrane"/>
    <property type="evidence" value="ECO:0007669"/>
    <property type="project" value="UniProtKB-SubCell"/>
</dbReference>
<dbReference type="EMBL" id="CP073708">
    <property type="protein sequence ID" value="QUO41025.1"/>
    <property type="molecule type" value="Genomic_DNA"/>
</dbReference>
<evidence type="ECO:0000256" key="1">
    <source>
        <dbReference type="ARBA" id="ARBA00004141"/>
    </source>
</evidence>
<sequence length="358" mass="38466">MGTAWNKYMRQPQTMIAVVVALMAQLIFCTVWMTAYDGVWDRIDQLPIAIVNEDGAAGERLEENLRAALPYRAVSASKEQALLLLDQRAVHLIVTIPEGYHRDLPAAGQAEKADQASKLHYTMNASNPQMTVSIMKAGVEQMTAQLYRQAAADIEMIHPVKGMNNQMIPMMLVLASYVGAMLMAMNLHQASQAIAGSLARWQHMGAGTAVTAGAAAFIAAVGTGLIVAFGGQMQGGIISFALFHFLTILTFMVFAQMFVALFGMAGMLMNMAVLSLQLVTSGTVVPRELLGDVYQWIGQLLPATYAVEGYMNLLFGGAGTEKAAGALGVILLAGVLLASIVPKGKRQDETREEARQLA</sequence>
<dbReference type="Gene3D" id="3.40.1710.10">
    <property type="entry name" value="abc type-2 transporter like domain"/>
    <property type="match status" value="1"/>
</dbReference>
<dbReference type="Proteomes" id="UP000677234">
    <property type="component" value="Chromosome"/>
</dbReference>
<feature type="transmembrane region" description="Helical" evidence="5">
    <location>
        <begin position="205"/>
        <end position="229"/>
    </location>
</feature>
<evidence type="ECO:0000313" key="7">
    <source>
        <dbReference type="EMBL" id="QQE73941.1"/>
    </source>
</evidence>
<feature type="transmembrane region" description="Helical" evidence="5">
    <location>
        <begin position="241"/>
        <end position="268"/>
    </location>
</feature>
<dbReference type="InterPro" id="IPR013525">
    <property type="entry name" value="ABC2_TM"/>
</dbReference>
<dbReference type="Proteomes" id="UP000595847">
    <property type="component" value="Chromosome"/>
</dbReference>
<dbReference type="KEGG" id="bcop:JD108_19090"/>
<keyword evidence="4 5" id="KW-0472">Membrane</keyword>
<dbReference type="AlphaFoldDB" id="A0A7T5EK07"/>
<evidence type="ECO:0000313" key="10">
    <source>
        <dbReference type="Proteomes" id="UP000677234"/>
    </source>
</evidence>
<keyword evidence="2 5" id="KW-0812">Transmembrane</keyword>
<dbReference type="InterPro" id="IPR051328">
    <property type="entry name" value="T7SS_ABC-Transporter"/>
</dbReference>
<name>A0A7T5EK07_9BACL</name>
<dbReference type="EMBL" id="CP066308">
    <property type="protein sequence ID" value="QQE73941.1"/>
    <property type="molecule type" value="Genomic_DNA"/>
</dbReference>
<dbReference type="PANTHER" id="PTHR43077:SF5">
    <property type="entry name" value="PHAGE INFECTION PROTEIN"/>
    <property type="match status" value="1"/>
</dbReference>
<evidence type="ECO:0000256" key="3">
    <source>
        <dbReference type="ARBA" id="ARBA00022989"/>
    </source>
</evidence>
<proteinExistence type="predicted"/>
<gene>
    <name evidence="7" type="ORF">JD108_19090</name>
    <name evidence="8" type="ORF">KDJ56_19025</name>
</gene>
<protein>
    <submittedName>
        <fullName evidence="7">ABC transporter permease</fullName>
    </submittedName>
</protein>
<dbReference type="RefSeq" id="WP_198827537.1">
    <property type="nucleotide sequence ID" value="NZ_CP066308.1"/>
</dbReference>
<evidence type="ECO:0000256" key="4">
    <source>
        <dbReference type="ARBA" id="ARBA00023136"/>
    </source>
</evidence>
<feature type="transmembrane region" description="Helical" evidence="5">
    <location>
        <begin position="167"/>
        <end position="185"/>
    </location>
</feature>
<evidence type="ECO:0000313" key="8">
    <source>
        <dbReference type="EMBL" id="QUO41025.1"/>
    </source>
</evidence>
<dbReference type="PANTHER" id="PTHR43077">
    <property type="entry name" value="TRANSPORT PERMEASE YVFS-RELATED"/>
    <property type="match status" value="1"/>
</dbReference>
<feature type="domain" description="ABC-2 type transporter transmembrane" evidence="6">
    <location>
        <begin position="20"/>
        <end position="338"/>
    </location>
</feature>
<dbReference type="GO" id="GO:0140359">
    <property type="term" value="F:ABC-type transporter activity"/>
    <property type="evidence" value="ECO:0007669"/>
    <property type="project" value="InterPro"/>
</dbReference>
<feature type="transmembrane region" description="Helical" evidence="5">
    <location>
        <begin position="323"/>
        <end position="341"/>
    </location>
</feature>
<reference evidence="7 9" key="1">
    <citation type="submission" date="2020-12" db="EMBL/GenBank/DDBJ databases">
        <title>strain FJAT-54423T represents a novel species of the genus Brevibacillus.</title>
        <authorList>
            <person name="Tang R."/>
        </authorList>
    </citation>
    <scope>NUCLEOTIDE SEQUENCE [LARGE SCALE GENOMIC DNA]</scope>
    <source>
        <strain evidence="7 9">FJAT-54423</strain>
    </source>
</reference>
<evidence type="ECO:0000256" key="5">
    <source>
        <dbReference type="SAM" id="Phobius"/>
    </source>
</evidence>
<accession>A0A7T5EK07</accession>
<evidence type="ECO:0000259" key="6">
    <source>
        <dbReference type="Pfam" id="PF12698"/>
    </source>
</evidence>
<evidence type="ECO:0000256" key="2">
    <source>
        <dbReference type="ARBA" id="ARBA00022692"/>
    </source>
</evidence>
<evidence type="ECO:0000313" key="9">
    <source>
        <dbReference type="Proteomes" id="UP000595847"/>
    </source>
</evidence>
<comment type="subcellular location">
    <subcellularLocation>
        <location evidence="1">Membrane</location>
        <topology evidence="1">Multi-pass membrane protein</topology>
    </subcellularLocation>
</comment>
<feature type="transmembrane region" description="Helical" evidence="5">
    <location>
        <begin position="15"/>
        <end position="36"/>
    </location>
</feature>
<dbReference type="Pfam" id="PF12698">
    <property type="entry name" value="ABC2_membrane_3"/>
    <property type="match status" value="1"/>
</dbReference>